<evidence type="ECO:0000313" key="11">
    <source>
        <dbReference type="Proteomes" id="UP000648239"/>
    </source>
</evidence>
<evidence type="ECO:0000256" key="5">
    <source>
        <dbReference type="ARBA" id="ARBA00022989"/>
    </source>
</evidence>
<proteinExistence type="predicted"/>
<keyword evidence="6 9" id="KW-0472">Membrane</keyword>
<evidence type="ECO:0000256" key="3">
    <source>
        <dbReference type="ARBA" id="ARBA00022679"/>
    </source>
</evidence>
<keyword evidence="4 9" id="KW-0812">Transmembrane</keyword>
<dbReference type="GO" id="GO:0046872">
    <property type="term" value="F:metal ion binding"/>
    <property type="evidence" value="ECO:0007669"/>
    <property type="project" value="UniProtKB-KW"/>
</dbReference>
<feature type="binding site" evidence="7">
    <location>
        <position position="165"/>
    </location>
    <ligand>
        <name>Mg(2+)</name>
        <dbReference type="ChEBI" id="CHEBI:18420"/>
    </ligand>
</feature>
<feature type="transmembrane region" description="Helical" evidence="9">
    <location>
        <begin position="250"/>
        <end position="271"/>
    </location>
</feature>
<dbReference type="Pfam" id="PF00953">
    <property type="entry name" value="Glycos_transf_4"/>
    <property type="match status" value="1"/>
</dbReference>
<organism evidence="10 11">
    <name type="scientific">Candidatus Polarisedimenticola svalbardensis</name>
    <dbReference type="NCBI Taxonomy" id="2886004"/>
    <lineage>
        <taxon>Bacteria</taxon>
        <taxon>Pseudomonadati</taxon>
        <taxon>Acidobacteriota</taxon>
        <taxon>Candidatus Polarisedimenticolia</taxon>
        <taxon>Candidatus Polarisedimenticolales</taxon>
        <taxon>Candidatus Polarisedimenticolaceae</taxon>
        <taxon>Candidatus Polarisedimenticola</taxon>
    </lineage>
</organism>
<feature type="transmembrane region" description="Helical" evidence="9">
    <location>
        <begin position="346"/>
        <end position="368"/>
    </location>
</feature>
<reference evidence="10 11" key="1">
    <citation type="submission" date="2020-08" db="EMBL/GenBank/DDBJ databases">
        <title>Acidobacteriota in marine sediments use diverse sulfur dissimilation pathways.</title>
        <authorList>
            <person name="Wasmund K."/>
        </authorList>
    </citation>
    <scope>NUCLEOTIDE SEQUENCE [LARGE SCALE GENOMIC DNA]</scope>
    <source>
        <strain evidence="10">MAG AM4</strain>
    </source>
</reference>
<keyword evidence="5 9" id="KW-1133">Transmembrane helix</keyword>
<name>A0A8J6XXI7_9BACT</name>
<keyword evidence="7" id="KW-0460">Magnesium</keyword>
<feature type="transmembrane region" description="Helical" evidence="9">
    <location>
        <begin position="83"/>
        <end position="101"/>
    </location>
</feature>
<dbReference type="GO" id="GO:0044038">
    <property type="term" value="P:cell wall macromolecule biosynthetic process"/>
    <property type="evidence" value="ECO:0007669"/>
    <property type="project" value="TreeGrafter"/>
</dbReference>
<feature type="transmembrane region" description="Helical" evidence="9">
    <location>
        <begin position="221"/>
        <end position="238"/>
    </location>
</feature>
<dbReference type="GO" id="GO:0071555">
    <property type="term" value="P:cell wall organization"/>
    <property type="evidence" value="ECO:0007669"/>
    <property type="project" value="TreeGrafter"/>
</dbReference>
<dbReference type="CDD" id="cd06853">
    <property type="entry name" value="GT_WecA_like"/>
    <property type="match status" value="1"/>
</dbReference>
<dbReference type="Proteomes" id="UP000648239">
    <property type="component" value="Unassembled WGS sequence"/>
</dbReference>
<dbReference type="GO" id="GO:0016780">
    <property type="term" value="F:phosphotransferase activity, for other substituted phosphate groups"/>
    <property type="evidence" value="ECO:0007669"/>
    <property type="project" value="InterPro"/>
</dbReference>
<feature type="transmembrane region" description="Helical" evidence="9">
    <location>
        <begin position="172"/>
        <end position="191"/>
    </location>
</feature>
<feature type="transmembrane region" description="Helical" evidence="9">
    <location>
        <begin position="52"/>
        <end position="71"/>
    </location>
</feature>
<feature type="transmembrane region" description="Helical" evidence="9">
    <location>
        <begin position="6"/>
        <end position="31"/>
    </location>
</feature>
<feature type="transmembrane region" description="Helical" evidence="9">
    <location>
        <begin position="113"/>
        <end position="130"/>
    </location>
</feature>
<dbReference type="PANTHER" id="PTHR22926:SF3">
    <property type="entry name" value="UNDECAPRENYL-PHOSPHATE ALPHA-N-ACETYLGLUCOSAMINYL 1-PHOSPHATE TRANSFERASE"/>
    <property type="match status" value="1"/>
</dbReference>
<evidence type="ECO:0000256" key="7">
    <source>
        <dbReference type="PIRSR" id="PIRSR600715-1"/>
    </source>
</evidence>
<dbReference type="PANTHER" id="PTHR22926">
    <property type="entry name" value="PHOSPHO-N-ACETYLMURAMOYL-PENTAPEPTIDE-TRANSFERASE"/>
    <property type="match status" value="1"/>
</dbReference>
<feature type="transmembrane region" description="Helical" evidence="9">
    <location>
        <begin position="197"/>
        <end position="214"/>
    </location>
</feature>
<keyword evidence="3 10" id="KW-0808">Transferase</keyword>
<dbReference type="EMBL" id="JACXWD010000032">
    <property type="protein sequence ID" value="MBD3868466.1"/>
    <property type="molecule type" value="Genomic_DNA"/>
</dbReference>
<comment type="cofactor">
    <cofactor evidence="7">
        <name>Mg(2+)</name>
        <dbReference type="ChEBI" id="CHEBI:18420"/>
    </cofactor>
</comment>
<evidence type="ECO:0000256" key="1">
    <source>
        <dbReference type="ARBA" id="ARBA00004651"/>
    </source>
</evidence>
<evidence type="ECO:0000256" key="8">
    <source>
        <dbReference type="SAM" id="MobiDB-lite"/>
    </source>
</evidence>
<keyword evidence="2" id="KW-1003">Cell membrane</keyword>
<comment type="subcellular location">
    <subcellularLocation>
        <location evidence="1">Cell membrane</location>
        <topology evidence="1">Multi-pass membrane protein</topology>
    </subcellularLocation>
</comment>
<sequence>MSDPSVLGVSTLLVSALASLLLTPLAIWIAPRIGALDAPGHRKVHGRPIPRIGGIAVFGGFLTGLVFAASATETHLELRQVSVYWSILAVCATGMFFLGLVDDIRKLSFKVKFVFQILAAALIWTGGFRIVEVTHPFQEGTLVFPIWVSAAVTILWVVGITNAMNLIDGLDGLAAGVALIMTITVACIAFLQGQTGVVATSVALVGSLIGFLFFNFNPAKIFLGDSGSMFLGFTLAVISTRGAQKGPTAVAVLIPLLVMALPILDTSLAVSRRLLRLDRARQEEGHGLGYFIRNVDHLFLPDRGHLHHRLMDIGYGHRAAVIILYLIVLTLALAALALVIAKSRMVAAAVVSILAACLAGLVLLHVFLRVGKHSAKQNGEDGTDESDNDRLDARTPS</sequence>
<evidence type="ECO:0000313" key="10">
    <source>
        <dbReference type="EMBL" id="MBD3868466.1"/>
    </source>
</evidence>
<feature type="binding site" evidence="7">
    <location>
        <position position="225"/>
    </location>
    <ligand>
        <name>Mg(2+)</name>
        <dbReference type="ChEBI" id="CHEBI:18420"/>
    </ligand>
</feature>
<feature type="transmembrane region" description="Helical" evidence="9">
    <location>
        <begin position="319"/>
        <end position="340"/>
    </location>
</feature>
<dbReference type="GO" id="GO:0009103">
    <property type="term" value="P:lipopolysaccharide biosynthetic process"/>
    <property type="evidence" value="ECO:0007669"/>
    <property type="project" value="TreeGrafter"/>
</dbReference>
<protein>
    <submittedName>
        <fullName evidence="10">Undecaprenyl/decaprenyl-phosphate alpha-N-acetylglucosaminyl 1-phosphate transferase</fullName>
    </submittedName>
</protein>
<evidence type="ECO:0000256" key="4">
    <source>
        <dbReference type="ARBA" id="ARBA00022692"/>
    </source>
</evidence>
<evidence type="ECO:0000256" key="9">
    <source>
        <dbReference type="SAM" id="Phobius"/>
    </source>
</evidence>
<feature type="region of interest" description="Disordered" evidence="8">
    <location>
        <begin position="375"/>
        <end position="397"/>
    </location>
</feature>
<keyword evidence="7" id="KW-0479">Metal-binding</keyword>
<dbReference type="GO" id="GO:0005886">
    <property type="term" value="C:plasma membrane"/>
    <property type="evidence" value="ECO:0007669"/>
    <property type="project" value="UniProtKB-SubCell"/>
</dbReference>
<dbReference type="PROSITE" id="PS01348">
    <property type="entry name" value="MRAY_2"/>
    <property type="match status" value="1"/>
</dbReference>
<gene>
    <name evidence="10" type="ORF">IFK94_10120</name>
</gene>
<evidence type="ECO:0000256" key="2">
    <source>
        <dbReference type="ARBA" id="ARBA00022475"/>
    </source>
</evidence>
<comment type="caution">
    <text evidence="10">The sequence shown here is derived from an EMBL/GenBank/DDBJ whole genome shotgun (WGS) entry which is preliminary data.</text>
</comment>
<feature type="compositionally biased region" description="Basic and acidic residues" evidence="8">
    <location>
        <begin position="388"/>
        <end position="397"/>
    </location>
</feature>
<dbReference type="InterPro" id="IPR000715">
    <property type="entry name" value="Glycosyl_transferase_4"/>
</dbReference>
<evidence type="ECO:0000256" key="6">
    <source>
        <dbReference type="ARBA" id="ARBA00023136"/>
    </source>
</evidence>
<feature type="transmembrane region" description="Helical" evidence="9">
    <location>
        <begin position="142"/>
        <end position="160"/>
    </location>
</feature>
<dbReference type="AlphaFoldDB" id="A0A8J6XXI7"/>
<accession>A0A8J6XXI7</accession>
<dbReference type="InterPro" id="IPR018480">
    <property type="entry name" value="PNAcMuramoyl-5peptid_Trfase_CS"/>
</dbReference>